<dbReference type="PROSITE" id="PS50943">
    <property type="entry name" value="HTH_CROC1"/>
    <property type="match status" value="1"/>
</dbReference>
<dbReference type="RefSeq" id="WP_095213344.1">
    <property type="nucleotide sequence ID" value="NZ_JAAGNC010000026.1"/>
</dbReference>
<sequence>MRGSAMYTPRLRILGAELRAAREAACYGLNELARKIGVDNGLLSSWEHAKRCPSSEDVASILGALGVAGDTRDRIMALARGITAADWITYGSPTTGSHQDAIRAHERDSVAVLAWHPIFIPPLVQVPAYTWAVFSSEQVPSGVINTHAETLLSRREELAQRRTPVEIFIGEQALYAAVGDHATQSKQLDYLTNQTLPRHWSVRVLPVNSGWVFDGFTRYTMADATAVTYCAHRTVGVFLSDQSNQGQPAPYQHAADWLRAKALEPSQSVRCIASATGRAVPAS</sequence>
<keyword evidence="3" id="KW-1185">Reference proteome</keyword>
<dbReference type="SUPFAM" id="SSF47413">
    <property type="entry name" value="lambda repressor-like DNA-binding domains"/>
    <property type="match status" value="1"/>
</dbReference>
<evidence type="ECO:0000259" key="1">
    <source>
        <dbReference type="PROSITE" id="PS50943"/>
    </source>
</evidence>
<reference evidence="2 3" key="1">
    <citation type="submission" date="2020-01" db="EMBL/GenBank/DDBJ databases">
        <title>Insect and environment-associated Actinomycetes.</title>
        <authorList>
            <person name="Currrie C."/>
            <person name="Chevrette M."/>
            <person name="Carlson C."/>
            <person name="Stubbendieck R."/>
            <person name="Wendt-Pienkowski E."/>
        </authorList>
    </citation>
    <scope>NUCLEOTIDE SEQUENCE [LARGE SCALE GENOMIC DNA]</scope>
    <source>
        <strain evidence="2 3">SID8386</strain>
    </source>
</reference>
<organism evidence="2 3">
    <name type="scientific">Amycolatopsis rubida</name>
    <dbReference type="NCBI Taxonomy" id="112413"/>
    <lineage>
        <taxon>Bacteria</taxon>
        <taxon>Bacillati</taxon>
        <taxon>Actinomycetota</taxon>
        <taxon>Actinomycetes</taxon>
        <taxon>Pseudonocardiales</taxon>
        <taxon>Pseudonocardiaceae</taxon>
        <taxon>Amycolatopsis</taxon>
    </lineage>
</organism>
<protein>
    <submittedName>
        <fullName evidence="2">Helix-turn-helix transcriptional regulator</fullName>
    </submittedName>
</protein>
<proteinExistence type="predicted"/>
<dbReference type="CDD" id="cd00093">
    <property type="entry name" value="HTH_XRE"/>
    <property type="match status" value="1"/>
</dbReference>
<accession>A0ABX0BMM5</accession>
<dbReference type="Gene3D" id="1.10.260.40">
    <property type="entry name" value="lambda repressor-like DNA-binding domains"/>
    <property type="match status" value="1"/>
</dbReference>
<evidence type="ECO:0000313" key="2">
    <source>
        <dbReference type="EMBL" id="NEC54587.1"/>
    </source>
</evidence>
<dbReference type="Proteomes" id="UP000470404">
    <property type="component" value="Unassembled WGS sequence"/>
</dbReference>
<evidence type="ECO:0000313" key="3">
    <source>
        <dbReference type="Proteomes" id="UP000470404"/>
    </source>
</evidence>
<dbReference type="Pfam" id="PF19054">
    <property type="entry name" value="DUF5753"/>
    <property type="match status" value="1"/>
</dbReference>
<dbReference type="EMBL" id="JAAGNC010000026">
    <property type="protein sequence ID" value="NEC54587.1"/>
    <property type="molecule type" value="Genomic_DNA"/>
</dbReference>
<dbReference type="SMART" id="SM00530">
    <property type="entry name" value="HTH_XRE"/>
    <property type="match status" value="1"/>
</dbReference>
<dbReference type="InterPro" id="IPR001387">
    <property type="entry name" value="Cro/C1-type_HTH"/>
</dbReference>
<gene>
    <name evidence="2" type="ORF">G3I59_02960</name>
</gene>
<feature type="domain" description="HTH cro/C1-type" evidence="1">
    <location>
        <begin position="18"/>
        <end position="72"/>
    </location>
</feature>
<dbReference type="InterPro" id="IPR043917">
    <property type="entry name" value="DUF5753"/>
</dbReference>
<comment type="caution">
    <text evidence="2">The sequence shown here is derived from an EMBL/GenBank/DDBJ whole genome shotgun (WGS) entry which is preliminary data.</text>
</comment>
<dbReference type="InterPro" id="IPR010982">
    <property type="entry name" value="Lambda_DNA-bd_dom_sf"/>
</dbReference>
<name>A0ABX0BMM5_9PSEU</name>
<dbReference type="Pfam" id="PF13560">
    <property type="entry name" value="HTH_31"/>
    <property type="match status" value="1"/>
</dbReference>